<keyword evidence="2" id="KW-0812">Transmembrane</keyword>
<evidence type="ECO:0000256" key="1">
    <source>
        <dbReference type="SAM" id="MobiDB-lite"/>
    </source>
</evidence>
<accession>A0A1J4K8T6</accession>
<evidence type="ECO:0000313" key="3">
    <source>
        <dbReference type="EMBL" id="OHT07627.1"/>
    </source>
</evidence>
<dbReference type="AlphaFoldDB" id="A0A1J4K8T6"/>
<keyword evidence="2" id="KW-1133">Transmembrane helix</keyword>
<evidence type="ECO:0000256" key="2">
    <source>
        <dbReference type="SAM" id="Phobius"/>
    </source>
</evidence>
<feature type="transmembrane region" description="Helical" evidence="2">
    <location>
        <begin position="475"/>
        <end position="500"/>
    </location>
</feature>
<sequence>MKIKILRSRFQRDLPFYHGGIQRNWRIYYIPPWRLIYHLIELYCLIYFYIFIATPTIDFYFLNRQVFVSAFYPDYEYPDEPISTIDEITDYFDTVATSLDSLINDSFMDVYLTPRQEPILCEIQYLNGSIFYSSIPDIDLDFFYHLDHIKISVDFYIFSKNPTGPGCSRWQISSNIYSKDGTSQFSIFPSICRIQCNSSFIVDDDESQNYISNITLKENNDHEVNVFHTDLDENQMNSTKLHNLKLKRTKSVKRDRKSSSRFRKNSPSSSFKATMKKIKQKRLNKSKRRRQPNYSNRQSVINSKIIHAKHMESHLNSKMSANDYTINQKELTHEHVINQKSLKLYRSCRRISIILFVSSVLHLFIMFFRFKKIFKVHLEWTKTNPEYRILSTLNQFHLTFGYWGTIDFLCTFIVISGAAFLFFDSQKITQFPSQSAIEYFSVASFFSLIRFSQWLGSYLPFYQLIVILREAFSQLAYLVISILPVVTGLCLFGIFLFGFIEDSYQTFRYLVQRMITSGMGDSIDDFFIVTDDGTEQTAWLSFFYVGIVTALGFWIVFTSCIATVSFVHQNYIVARDSYWESSSESGMEEDTD</sequence>
<evidence type="ECO:0000313" key="4">
    <source>
        <dbReference type="Proteomes" id="UP000179807"/>
    </source>
</evidence>
<feature type="transmembrane region" description="Helical" evidence="2">
    <location>
        <begin position="35"/>
        <end position="54"/>
    </location>
</feature>
<keyword evidence="4" id="KW-1185">Reference proteome</keyword>
<feature type="compositionally biased region" description="Basic residues" evidence="1">
    <location>
        <begin position="246"/>
        <end position="264"/>
    </location>
</feature>
<protein>
    <recommendedName>
        <fullName evidence="5">Polycystin cation channel PKD1/PKD2 domain-containing protein</fullName>
    </recommendedName>
</protein>
<gene>
    <name evidence="3" type="ORF">TRFO_24121</name>
</gene>
<feature type="transmembrane region" description="Helical" evidence="2">
    <location>
        <begin position="351"/>
        <end position="370"/>
    </location>
</feature>
<organism evidence="3 4">
    <name type="scientific">Tritrichomonas foetus</name>
    <dbReference type="NCBI Taxonomy" id="1144522"/>
    <lineage>
        <taxon>Eukaryota</taxon>
        <taxon>Metamonada</taxon>
        <taxon>Parabasalia</taxon>
        <taxon>Tritrichomonadida</taxon>
        <taxon>Tritrichomonadidae</taxon>
        <taxon>Tritrichomonas</taxon>
    </lineage>
</organism>
<dbReference type="GeneID" id="94838274"/>
<feature type="transmembrane region" description="Helical" evidence="2">
    <location>
        <begin position="400"/>
        <end position="423"/>
    </location>
</feature>
<feature type="region of interest" description="Disordered" evidence="1">
    <location>
        <begin position="246"/>
        <end position="299"/>
    </location>
</feature>
<dbReference type="EMBL" id="MLAK01000691">
    <property type="protein sequence ID" value="OHT07627.1"/>
    <property type="molecule type" value="Genomic_DNA"/>
</dbReference>
<dbReference type="VEuPathDB" id="TrichDB:TRFO_24121"/>
<name>A0A1J4K8T6_9EUKA</name>
<proteinExistence type="predicted"/>
<dbReference type="RefSeq" id="XP_068360763.1">
    <property type="nucleotide sequence ID" value="XM_068503570.1"/>
</dbReference>
<dbReference type="OrthoDB" id="10544698at2759"/>
<keyword evidence="2" id="KW-0472">Membrane</keyword>
<feature type="transmembrane region" description="Helical" evidence="2">
    <location>
        <begin position="542"/>
        <end position="567"/>
    </location>
</feature>
<feature type="compositionally biased region" description="Basic residues" evidence="1">
    <location>
        <begin position="274"/>
        <end position="291"/>
    </location>
</feature>
<comment type="caution">
    <text evidence="3">The sequence shown here is derived from an EMBL/GenBank/DDBJ whole genome shotgun (WGS) entry which is preliminary data.</text>
</comment>
<dbReference type="Proteomes" id="UP000179807">
    <property type="component" value="Unassembled WGS sequence"/>
</dbReference>
<evidence type="ECO:0008006" key="5">
    <source>
        <dbReference type="Google" id="ProtNLM"/>
    </source>
</evidence>
<reference evidence="3" key="1">
    <citation type="submission" date="2016-10" db="EMBL/GenBank/DDBJ databases">
        <authorList>
            <person name="Benchimol M."/>
            <person name="Almeida L.G."/>
            <person name="Vasconcelos A.T."/>
            <person name="Perreira-Neves A."/>
            <person name="Rosa I.A."/>
            <person name="Tasca T."/>
            <person name="Bogo M.R."/>
            <person name="de Souza W."/>
        </authorList>
    </citation>
    <scope>NUCLEOTIDE SEQUENCE [LARGE SCALE GENOMIC DNA]</scope>
    <source>
        <strain evidence="3">K</strain>
    </source>
</reference>